<evidence type="ECO:0000256" key="4">
    <source>
        <dbReference type="SAM" id="MobiDB-lite"/>
    </source>
</evidence>
<dbReference type="Gene3D" id="1.20.1280.50">
    <property type="match status" value="1"/>
</dbReference>
<proteinExistence type="inferred from homology"/>
<dbReference type="GO" id="GO:0016567">
    <property type="term" value="P:protein ubiquitination"/>
    <property type="evidence" value="ECO:0007669"/>
    <property type="project" value="UniProtKB-UniPathway"/>
</dbReference>
<evidence type="ECO:0000256" key="3">
    <source>
        <dbReference type="ARBA" id="ARBA00022786"/>
    </source>
</evidence>
<dbReference type="InterPro" id="IPR045048">
    <property type="entry name" value="FBXO31/39"/>
</dbReference>
<dbReference type="SMART" id="SM00256">
    <property type="entry name" value="FBOX"/>
    <property type="match status" value="1"/>
</dbReference>
<reference evidence="6 7" key="1">
    <citation type="journal article" date="2013" name="Nat. Commun.">
        <title>Genome analysis reveals insights into physiology and longevity of the Brandt's bat Myotis brandtii.</title>
        <authorList>
            <person name="Seim I."/>
            <person name="Fang X."/>
            <person name="Xiong Z."/>
            <person name="Lobanov A.V."/>
            <person name="Huang Z."/>
            <person name="Ma S."/>
            <person name="Feng Y."/>
            <person name="Turanov A.A."/>
            <person name="Zhu Y."/>
            <person name="Lenz T.L."/>
            <person name="Gerashchenko M.V."/>
            <person name="Fan D."/>
            <person name="Hee Yim S."/>
            <person name="Yao X."/>
            <person name="Jordan D."/>
            <person name="Xiong Y."/>
            <person name="Ma Y."/>
            <person name="Lyapunov A.N."/>
            <person name="Chen G."/>
            <person name="Kulakova O.I."/>
            <person name="Sun Y."/>
            <person name="Lee S.G."/>
            <person name="Bronson R.T."/>
            <person name="Moskalev A.A."/>
            <person name="Sunyaev S.R."/>
            <person name="Zhang G."/>
            <person name="Krogh A."/>
            <person name="Wang J."/>
            <person name="Gladyshev V.N."/>
        </authorList>
    </citation>
    <scope>NUCLEOTIDE SEQUENCE [LARGE SCALE GENOMIC DNA]</scope>
</reference>
<dbReference type="GO" id="GO:0031146">
    <property type="term" value="P:SCF-dependent proteasomal ubiquitin-dependent protein catabolic process"/>
    <property type="evidence" value="ECO:0007669"/>
    <property type="project" value="TreeGrafter"/>
</dbReference>
<comment type="pathway">
    <text evidence="1">Protein modification; protein ubiquitination.</text>
</comment>
<keyword evidence="3" id="KW-0833">Ubl conjugation pathway</keyword>
<dbReference type="eggNOG" id="ENOG502QR2A">
    <property type="taxonomic scope" value="Eukaryota"/>
</dbReference>
<dbReference type="Proteomes" id="UP000052978">
    <property type="component" value="Unassembled WGS sequence"/>
</dbReference>
<gene>
    <name evidence="6" type="ORF">D623_10035984</name>
</gene>
<dbReference type="PROSITE" id="PS50181">
    <property type="entry name" value="FBOX"/>
    <property type="match status" value="1"/>
</dbReference>
<dbReference type="InterPro" id="IPR001810">
    <property type="entry name" value="F-box_dom"/>
</dbReference>
<organism evidence="6 7">
    <name type="scientific">Myotis brandtii</name>
    <name type="common">Brandt's bat</name>
    <dbReference type="NCBI Taxonomy" id="109478"/>
    <lineage>
        <taxon>Eukaryota</taxon>
        <taxon>Metazoa</taxon>
        <taxon>Chordata</taxon>
        <taxon>Craniata</taxon>
        <taxon>Vertebrata</taxon>
        <taxon>Euteleostomi</taxon>
        <taxon>Mammalia</taxon>
        <taxon>Eutheria</taxon>
        <taxon>Laurasiatheria</taxon>
        <taxon>Chiroptera</taxon>
        <taxon>Yangochiroptera</taxon>
        <taxon>Vespertilionidae</taxon>
        <taxon>Myotis</taxon>
    </lineage>
</organism>
<comment type="similarity">
    <text evidence="2">Belongs to the FBXO31 family.</text>
</comment>
<accession>S7MGX8</accession>
<keyword evidence="7" id="KW-1185">Reference proteome</keyword>
<evidence type="ECO:0000259" key="5">
    <source>
        <dbReference type="PROSITE" id="PS50181"/>
    </source>
</evidence>
<dbReference type="AlphaFoldDB" id="S7MGX8"/>
<dbReference type="SUPFAM" id="SSF81383">
    <property type="entry name" value="F-box domain"/>
    <property type="match status" value="1"/>
</dbReference>
<evidence type="ECO:0000256" key="1">
    <source>
        <dbReference type="ARBA" id="ARBA00004906"/>
    </source>
</evidence>
<evidence type="ECO:0000313" key="6">
    <source>
        <dbReference type="EMBL" id="EPQ02640.1"/>
    </source>
</evidence>
<dbReference type="PANTHER" id="PTHR10706:SF130">
    <property type="entry name" value="F-BOX ONLY PROTEIN 31"/>
    <property type="match status" value="1"/>
</dbReference>
<dbReference type="InterPro" id="IPR036047">
    <property type="entry name" value="F-box-like_dom_sf"/>
</dbReference>
<dbReference type="UniPathway" id="UPA00143"/>
<dbReference type="CDD" id="cd22102">
    <property type="entry name" value="F-box_FBXO31"/>
    <property type="match status" value="1"/>
</dbReference>
<dbReference type="PANTHER" id="PTHR10706">
    <property type="entry name" value="F-BOX FAMILY PROTEIN"/>
    <property type="match status" value="1"/>
</dbReference>
<sequence>MEECAGLCGVGSSRGCRCRCRQQCQGPAETAAADGKRALAEKHVEAVEAGRCCAESGGIGNPMPPPHCSLQDLPVEMLVEIFAWLPGTDLPSLAQACTKFRHILYTDSIWRRRCRQEYGVPENLQNQEMIGMSYREVYAKLLHPYRHILGLWQLDTEDYRTLLNVVVDGLCITGWTYGPSLNTHVDGPLQFKPAFRIRLTERKSATVECMEGLHSRPHNRHMQIQKDRLTLQCNKTDHRKDLTARLREERALLLTLTLGWEDRYQYDCLAYRRLYLPRSHPEDLIRPGLFQGNYDAFGLKIVMLSFHGKYARVTKITGDTIRMLEIHLMRRIQLPDGEFFRNFNELSRVVQEIDEQVIREQQQQQEEGTEESEGHGWQSPARPSVRESRDAASEEQTVPFVLPVDMLSREQNYPRTCRMCFYGVDTVTLPGLAYWERFPGVFILFDENHFGFIWLKVKYFILFGRVQNTFQNVEASSPQAFLEML</sequence>
<dbReference type="Pfam" id="PF12014">
    <property type="entry name" value="Cyclin_D1_bind"/>
    <property type="match status" value="1"/>
</dbReference>
<protein>
    <submittedName>
        <fullName evidence="6">F-box only protein 31</fullName>
    </submittedName>
</protein>
<feature type="region of interest" description="Disordered" evidence="4">
    <location>
        <begin position="358"/>
        <end position="394"/>
    </location>
</feature>
<evidence type="ECO:0000313" key="7">
    <source>
        <dbReference type="Proteomes" id="UP000052978"/>
    </source>
</evidence>
<dbReference type="EMBL" id="KE161240">
    <property type="protein sequence ID" value="EPQ02640.1"/>
    <property type="molecule type" value="Genomic_DNA"/>
</dbReference>
<name>S7MGX8_MYOBR</name>
<evidence type="ECO:0000256" key="2">
    <source>
        <dbReference type="ARBA" id="ARBA00010611"/>
    </source>
</evidence>
<dbReference type="Pfam" id="PF12937">
    <property type="entry name" value="F-box-like"/>
    <property type="match status" value="1"/>
</dbReference>
<feature type="domain" description="F-box" evidence="5">
    <location>
        <begin position="67"/>
        <end position="113"/>
    </location>
</feature>
<dbReference type="GO" id="GO:0019005">
    <property type="term" value="C:SCF ubiquitin ligase complex"/>
    <property type="evidence" value="ECO:0007669"/>
    <property type="project" value="TreeGrafter"/>
</dbReference>